<dbReference type="RefSeq" id="WP_167359623.1">
    <property type="nucleotide sequence ID" value="NZ_FOJS01000020.1"/>
</dbReference>
<accession>A0A1I0TBM8</accession>
<dbReference type="AlphaFoldDB" id="A0A1I0TBM8"/>
<protein>
    <recommendedName>
        <fullName evidence="3">Small CPxCG-related zinc finger protein</fullName>
    </recommendedName>
</protein>
<dbReference type="Proteomes" id="UP000198650">
    <property type="component" value="Unassembled WGS sequence"/>
</dbReference>
<name>A0A1I0TBM8_9BACL</name>
<gene>
    <name evidence="1" type="ORF">SAMN05192569_102036</name>
</gene>
<proteinExistence type="predicted"/>
<evidence type="ECO:0000313" key="2">
    <source>
        <dbReference type="Proteomes" id="UP000198650"/>
    </source>
</evidence>
<evidence type="ECO:0000313" key="1">
    <source>
        <dbReference type="EMBL" id="SFA49204.1"/>
    </source>
</evidence>
<keyword evidence="2" id="KW-1185">Reference proteome</keyword>
<organism evidence="1 2">
    <name type="scientific">Parageobacillus thermantarcticus</name>
    <dbReference type="NCBI Taxonomy" id="186116"/>
    <lineage>
        <taxon>Bacteria</taxon>
        <taxon>Bacillati</taxon>
        <taxon>Bacillota</taxon>
        <taxon>Bacilli</taxon>
        <taxon>Bacillales</taxon>
        <taxon>Anoxybacillaceae</taxon>
        <taxon>Parageobacillus</taxon>
    </lineage>
</organism>
<sequence>MNETCFYCQSECVDQVHYVSFYVSDEEREGALCPQCYEEWLHGIKG</sequence>
<dbReference type="EMBL" id="FOJS01000020">
    <property type="protein sequence ID" value="SFA49204.1"/>
    <property type="molecule type" value="Genomic_DNA"/>
</dbReference>
<reference evidence="2" key="1">
    <citation type="submission" date="2016-10" db="EMBL/GenBank/DDBJ databases">
        <authorList>
            <person name="Varghese N."/>
            <person name="Submissions S."/>
        </authorList>
    </citation>
    <scope>NUCLEOTIDE SEQUENCE [LARGE SCALE GENOMIC DNA]</scope>
    <source>
        <strain evidence="2">M1</strain>
    </source>
</reference>
<dbReference type="STRING" id="186116.SAMN05192569_102036"/>
<evidence type="ECO:0008006" key="3">
    <source>
        <dbReference type="Google" id="ProtNLM"/>
    </source>
</evidence>